<name>A0A133XTL7_9ACTN</name>
<dbReference type="Proteomes" id="UP000070675">
    <property type="component" value="Unassembled WGS sequence"/>
</dbReference>
<protein>
    <submittedName>
        <fullName evidence="2">Uncharacterized protein</fullName>
    </submittedName>
</protein>
<keyword evidence="1" id="KW-1133">Transmembrane helix</keyword>
<keyword evidence="1" id="KW-0472">Membrane</keyword>
<reference evidence="3" key="1">
    <citation type="submission" date="2016-01" db="EMBL/GenBank/DDBJ databases">
        <authorList>
            <person name="Mitreva M."/>
            <person name="Pepin K.H."/>
            <person name="Mihindukulasuriya K.A."/>
            <person name="Fulton R."/>
            <person name="Fronick C."/>
            <person name="O'Laughlin M."/>
            <person name="Miner T."/>
            <person name="Herter B."/>
            <person name="Rosa B.A."/>
            <person name="Cordes M."/>
            <person name="Tomlinson C."/>
            <person name="Wollam A."/>
            <person name="Palsikar V.B."/>
            <person name="Mardis E.R."/>
            <person name="Wilson R.K."/>
        </authorList>
    </citation>
    <scope>NUCLEOTIDE SEQUENCE [LARGE SCALE GENOMIC DNA]</scope>
    <source>
        <strain evidence="3">DNF00019</strain>
    </source>
</reference>
<accession>A0A133XTL7</accession>
<feature type="transmembrane region" description="Helical" evidence="1">
    <location>
        <begin position="5"/>
        <end position="23"/>
    </location>
</feature>
<gene>
    <name evidence="2" type="ORF">HMPREF3192_00939</name>
</gene>
<keyword evidence="3" id="KW-1185">Reference proteome</keyword>
<organism evidence="2 3">
    <name type="scientific">Atopobium deltae</name>
    <dbReference type="NCBI Taxonomy" id="1393034"/>
    <lineage>
        <taxon>Bacteria</taxon>
        <taxon>Bacillati</taxon>
        <taxon>Actinomycetota</taxon>
        <taxon>Coriobacteriia</taxon>
        <taxon>Coriobacteriales</taxon>
        <taxon>Atopobiaceae</taxon>
        <taxon>Atopobium</taxon>
    </lineage>
</organism>
<dbReference type="AlphaFoldDB" id="A0A133XTL7"/>
<dbReference type="STRING" id="1393034.HMPREF3192_00939"/>
<evidence type="ECO:0000256" key="1">
    <source>
        <dbReference type="SAM" id="Phobius"/>
    </source>
</evidence>
<evidence type="ECO:0000313" key="3">
    <source>
        <dbReference type="Proteomes" id="UP000070675"/>
    </source>
</evidence>
<comment type="caution">
    <text evidence="2">The sequence shown here is derived from an EMBL/GenBank/DDBJ whole genome shotgun (WGS) entry which is preliminary data.</text>
</comment>
<proteinExistence type="predicted"/>
<dbReference type="EMBL" id="LSCR01000017">
    <property type="protein sequence ID" value="KXB34281.1"/>
    <property type="molecule type" value="Genomic_DNA"/>
</dbReference>
<dbReference type="PATRIC" id="fig|1393034.3.peg.901"/>
<keyword evidence="1" id="KW-0812">Transmembrane</keyword>
<evidence type="ECO:0000313" key="2">
    <source>
        <dbReference type="EMBL" id="KXB34281.1"/>
    </source>
</evidence>
<sequence length="63" mass="7088">MDGKALNRISIFFLVVCIIIVYAKTFFMYASVSMCPIALIGFQTVLKDTKKVDLSGEMLYNNT</sequence>